<dbReference type="EMBL" id="JANBVO010000036">
    <property type="protein sequence ID" value="KAJ9137123.1"/>
    <property type="molecule type" value="Genomic_DNA"/>
</dbReference>
<evidence type="ECO:0000256" key="12">
    <source>
        <dbReference type="ARBA" id="ARBA00029960"/>
    </source>
</evidence>
<evidence type="ECO:0000256" key="10">
    <source>
        <dbReference type="ARBA" id="ARBA00022777"/>
    </source>
</evidence>
<keyword evidence="7" id="KW-0288">FMN</keyword>
<dbReference type="SMART" id="SM00904">
    <property type="entry name" value="Flavokinase"/>
    <property type="match status" value="1"/>
</dbReference>
<evidence type="ECO:0000256" key="3">
    <source>
        <dbReference type="ARBA" id="ARBA00010108"/>
    </source>
</evidence>
<evidence type="ECO:0000313" key="17">
    <source>
        <dbReference type="Proteomes" id="UP001174694"/>
    </source>
</evidence>
<evidence type="ECO:0000256" key="6">
    <source>
        <dbReference type="ARBA" id="ARBA00022630"/>
    </source>
</evidence>
<dbReference type="GO" id="GO:0005739">
    <property type="term" value="C:mitochondrion"/>
    <property type="evidence" value="ECO:0007669"/>
    <property type="project" value="TreeGrafter"/>
</dbReference>
<keyword evidence="6" id="KW-0285">Flavoprotein</keyword>
<dbReference type="InterPro" id="IPR023468">
    <property type="entry name" value="Riboflavin_kinase"/>
</dbReference>
<dbReference type="InterPro" id="IPR015865">
    <property type="entry name" value="Riboflavin_kinase_bac/euk"/>
</dbReference>
<name>A0AA38R6Y1_9PEZI</name>
<feature type="compositionally biased region" description="Low complexity" evidence="14">
    <location>
        <begin position="85"/>
        <end position="102"/>
    </location>
</feature>
<protein>
    <recommendedName>
        <fullName evidence="5">Riboflavin kinase</fullName>
        <ecNumber evidence="4">2.7.1.26</ecNumber>
    </recommendedName>
    <alternativeName>
        <fullName evidence="12">Flavin mononucleotide kinase 1</fullName>
    </alternativeName>
</protein>
<keyword evidence="10 16" id="KW-0418">Kinase</keyword>
<evidence type="ECO:0000256" key="7">
    <source>
        <dbReference type="ARBA" id="ARBA00022643"/>
    </source>
</evidence>
<comment type="similarity">
    <text evidence="3">Belongs to the flavokinase family.</text>
</comment>
<evidence type="ECO:0000313" key="16">
    <source>
        <dbReference type="EMBL" id="KAJ9137123.1"/>
    </source>
</evidence>
<evidence type="ECO:0000256" key="1">
    <source>
        <dbReference type="ARBA" id="ARBA00003572"/>
    </source>
</evidence>
<sequence length="624" mass="67047">MDHPGSLTIKRKPVPGLNGSAPAAQRTPDSDPALKPADLEVRRKISDLRLNDEGGRPGPEARPQLPPRLGSNPLVASPTSLSVGSSPTLRSRTSSSNISSPFSPNPSVPSSKDKAKSIFKAALTETRHFAGGLIAHPHESTRNYTILRHSPGLVFYRGPTTAVVVTIFSSAPLPADRTLWLQQRGFSGNTGMKIKSLVGARGSWVDVTPAQRAGPQDVAEIDERGWQRDIKKFLKHAAKEKRIAHHAPRETHIVRIPAVAEDGYFRLVLCTGGGAAAANGGGTGSSTQTKRKVLCTSPIFRIASTSTDSSVLRGASLKTMPLELGVKIASAIGTDTVSTFISPVTDAVQGQVEKYQTAVDVGTYAYGETGLQDKVDEAGERYDQTREASYDAFDAMEEGAEAPVNVVGPDEGPQKPYPVKFYGRVVPGTGRGSAELGVPTANLADVPDDVTLRLRGVYLGWACILPTQNLEGVSHDWHEAIISIGPSPYASPTIVTKNVVAVYFVQDFGGRTFFDAKVKIIVMGFLRPMRTGNVSAEETIELVSRDVSVVVASLSRENWGPEMTLNKMKTEKSARSFQDKYVDSREKVAKHVDRIPLHLAGVRTTGAELRDKAHGKGGLWIPRG</sequence>
<dbReference type="Proteomes" id="UP001174694">
    <property type="component" value="Unassembled WGS sequence"/>
</dbReference>
<dbReference type="GO" id="GO:0009398">
    <property type="term" value="P:FMN biosynthetic process"/>
    <property type="evidence" value="ECO:0007669"/>
    <property type="project" value="TreeGrafter"/>
</dbReference>
<evidence type="ECO:0000256" key="14">
    <source>
        <dbReference type="SAM" id="MobiDB-lite"/>
    </source>
</evidence>
<organism evidence="16 17">
    <name type="scientific">Pleurostoma richardsiae</name>
    <dbReference type="NCBI Taxonomy" id="41990"/>
    <lineage>
        <taxon>Eukaryota</taxon>
        <taxon>Fungi</taxon>
        <taxon>Dikarya</taxon>
        <taxon>Ascomycota</taxon>
        <taxon>Pezizomycotina</taxon>
        <taxon>Sordariomycetes</taxon>
        <taxon>Sordariomycetidae</taxon>
        <taxon>Calosphaeriales</taxon>
        <taxon>Pleurostomataceae</taxon>
        <taxon>Pleurostoma</taxon>
    </lineage>
</organism>
<dbReference type="AlphaFoldDB" id="A0AA38R6Y1"/>
<keyword evidence="17" id="KW-1185">Reference proteome</keyword>
<keyword evidence="8" id="KW-0808">Transferase</keyword>
<dbReference type="InterPro" id="IPR023465">
    <property type="entry name" value="Riboflavin_kinase_dom_sf"/>
</dbReference>
<comment type="pathway">
    <text evidence="2">Cofactor biosynthesis; FMN biosynthesis; FMN from riboflavin (ATP route): step 1/1.</text>
</comment>
<evidence type="ECO:0000256" key="4">
    <source>
        <dbReference type="ARBA" id="ARBA00012105"/>
    </source>
</evidence>
<keyword evidence="11" id="KW-0067">ATP-binding</keyword>
<reference evidence="16" key="1">
    <citation type="submission" date="2022-07" db="EMBL/GenBank/DDBJ databases">
        <title>Fungi with potential for degradation of polypropylene.</title>
        <authorList>
            <person name="Gostincar C."/>
        </authorList>
    </citation>
    <scope>NUCLEOTIDE SEQUENCE</scope>
    <source>
        <strain evidence="16">EXF-13308</strain>
    </source>
</reference>
<comment type="catalytic activity">
    <reaction evidence="13">
        <text>riboflavin + ATP = FMN + ADP + H(+)</text>
        <dbReference type="Rhea" id="RHEA:14357"/>
        <dbReference type="ChEBI" id="CHEBI:15378"/>
        <dbReference type="ChEBI" id="CHEBI:30616"/>
        <dbReference type="ChEBI" id="CHEBI:57986"/>
        <dbReference type="ChEBI" id="CHEBI:58210"/>
        <dbReference type="ChEBI" id="CHEBI:456216"/>
        <dbReference type="EC" id="2.7.1.26"/>
    </reaction>
</comment>
<dbReference type="SUPFAM" id="SSF82114">
    <property type="entry name" value="Riboflavin kinase-like"/>
    <property type="match status" value="1"/>
</dbReference>
<comment type="caution">
    <text evidence="16">The sequence shown here is derived from an EMBL/GenBank/DDBJ whole genome shotgun (WGS) entry which is preliminary data.</text>
</comment>
<evidence type="ECO:0000256" key="11">
    <source>
        <dbReference type="ARBA" id="ARBA00022840"/>
    </source>
</evidence>
<evidence type="ECO:0000256" key="5">
    <source>
        <dbReference type="ARBA" id="ARBA00017394"/>
    </source>
</evidence>
<gene>
    <name evidence="16" type="ORF">NKR23_g9376</name>
</gene>
<dbReference type="GO" id="GO:0008531">
    <property type="term" value="F:riboflavin kinase activity"/>
    <property type="evidence" value="ECO:0007669"/>
    <property type="project" value="UniProtKB-EC"/>
</dbReference>
<dbReference type="EC" id="2.7.1.26" evidence="4"/>
<evidence type="ECO:0000256" key="13">
    <source>
        <dbReference type="ARBA" id="ARBA00047880"/>
    </source>
</evidence>
<proteinExistence type="inferred from homology"/>
<dbReference type="Pfam" id="PF01687">
    <property type="entry name" value="Flavokinase"/>
    <property type="match status" value="1"/>
</dbReference>
<feature type="region of interest" description="Disordered" evidence="14">
    <location>
        <begin position="1"/>
        <end position="114"/>
    </location>
</feature>
<feature type="compositionally biased region" description="Basic and acidic residues" evidence="14">
    <location>
        <begin position="37"/>
        <end position="55"/>
    </location>
</feature>
<dbReference type="PANTHER" id="PTHR22749">
    <property type="entry name" value="RIBOFLAVIN KINASE/FMN ADENYLYLTRANSFERASE"/>
    <property type="match status" value="1"/>
</dbReference>
<accession>A0AA38R6Y1</accession>
<dbReference type="GO" id="GO:0009231">
    <property type="term" value="P:riboflavin biosynthetic process"/>
    <property type="evidence" value="ECO:0007669"/>
    <property type="project" value="InterPro"/>
</dbReference>
<comment type="function">
    <text evidence="1">Catalyzes the phosphorylation of riboflavin (vitamin B2) to form flavin mononucleotide (FMN) coenzyme.</text>
</comment>
<evidence type="ECO:0000256" key="2">
    <source>
        <dbReference type="ARBA" id="ARBA00005201"/>
    </source>
</evidence>
<evidence type="ECO:0000256" key="9">
    <source>
        <dbReference type="ARBA" id="ARBA00022741"/>
    </source>
</evidence>
<dbReference type="PANTHER" id="PTHR22749:SF6">
    <property type="entry name" value="RIBOFLAVIN KINASE"/>
    <property type="match status" value="1"/>
</dbReference>
<dbReference type="Gene3D" id="2.40.30.30">
    <property type="entry name" value="Riboflavin kinase-like"/>
    <property type="match status" value="1"/>
</dbReference>
<evidence type="ECO:0000259" key="15">
    <source>
        <dbReference type="SMART" id="SM00904"/>
    </source>
</evidence>
<dbReference type="GO" id="GO:0005524">
    <property type="term" value="F:ATP binding"/>
    <property type="evidence" value="ECO:0007669"/>
    <property type="project" value="UniProtKB-KW"/>
</dbReference>
<keyword evidence="9" id="KW-0547">Nucleotide-binding</keyword>
<evidence type="ECO:0000256" key="8">
    <source>
        <dbReference type="ARBA" id="ARBA00022679"/>
    </source>
</evidence>
<feature type="domain" description="Riboflavin kinase" evidence="15">
    <location>
        <begin position="414"/>
        <end position="555"/>
    </location>
</feature>